<dbReference type="Proteomes" id="UP000006851">
    <property type="component" value="Chromosome"/>
</dbReference>
<dbReference type="HOGENOM" id="CLU_037628_6_2_11"/>
<dbReference type="KEGG" id="cgo:Corgl_1618"/>
<dbReference type="PANTHER" id="PTHR30146:SF109">
    <property type="entry name" value="HTH-TYPE TRANSCRIPTIONAL REGULATOR GALS"/>
    <property type="match status" value="1"/>
</dbReference>
<dbReference type="SMART" id="SM00354">
    <property type="entry name" value="HTH_LACI"/>
    <property type="match status" value="1"/>
</dbReference>
<dbReference type="SUPFAM" id="SSF47413">
    <property type="entry name" value="lambda repressor-like DNA-binding domains"/>
    <property type="match status" value="1"/>
</dbReference>
<dbReference type="OrthoDB" id="3180992at2"/>
<dbReference type="PANTHER" id="PTHR30146">
    <property type="entry name" value="LACI-RELATED TRANSCRIPTIONAL REPRESSOR"/>
    <property type="match status" value="1"/>
</dbReference>
<evidence type="ECO:0000256" key="2">
    <source>
        <dbReference type="ARBA" id="ARBA00023125"/>
    </source>
</evidence>
<dbReference type="eggNOG" id="COG1609">
    <property type="taxonomic scope" value="Bacteria"/>
</dbReference>
<keyword evidence="3" id="KW-0804">Transcription</keyword>
<feature type="domain" description="HTH lacI-type" evidence="4">
    <location>
        <begin position="3"/>
        <end position="46"/>
    </location>
</feature>
<reference evidence="6" key="1">
    <citation type="journal article" date="2013" name="Stand. Genomic Sci.">
        <title>Complete genome sequence of Coriobacterium glomerans type strain (PW2(T)) from the midgut of Pyrrhocoris apterus L. (red soldier bug).</title>
        <authorList>
            <person name="Stackebrandt E."/>
            <person name="Zeytun A."/>
            <person name="Lapidus A."/>
            <person name="Nolan M."/>
            <person name="Lucas S."/>
            <person name="Hammon N."/>
            <person name="Deshpande S."/>
            <person name="Cheng J.F."/>
            <person name="Tapia R."/>
            <person name="Goodwin L.A."/>
            <person name="Pitluck S."/>
            <person name="Liolios K."/>
            <person name="Pagani I."/>
            <person name="Ivanova N."/>
            <person name="Mavromatis K."/>
            <person name="Mikhailova N."/>
            <person name="Huntemann M."/>
            <person name="Pati A."/>
            <person name="Chen A."/>
            <person name="Palaniappan K."/>
            <person name="Chang Y.J."/>
            <person name="Land M."/>
            <person name="Hauser L."/>
            <person name="Rohde M."/>
            <person name="Pukall R."/>
            <person name="Goker M."/>
            <person name="Detter J.C."/>
            <person name="Woyke T."/>
            <person name="Bristow J."/>
            <person name="Eisen J.A."/>
            <person name="Markowitz V."/>
            <person name="Hugenholtz P."/>
            <person name="Kyrpides N.C."/>
            <person name="Klenk H.P."/>
        </authorList>
    </citation>
    <scope>NUCLEOTIDE SEQUENCE</scope>
    <source>
        <strain evidence="6">ATCC 49209 / DSM 20642 / JCM 10262 / PW2</strain>
    </source>
</reference>
<organism evidence="5 6">
    <name type="scientific">Coriobacterium glomerans (strain ATCC 49209 / DSM 20642 / JCM 10262 / PW2)</name>
    <dbReference type="NCBI Taxonomy" id="700015"/>
    <lineage>
        <taxon>Bacteria</taxon>
        <taxon>Bacillati</taxon>
        <taxon>Actinomycetota</taxon>
        <taxon>Coriobacteriia</taxon>
        <taxon>Coriobacteriales</taxon>
        <taxon>Coriobacteriaceae</taxon>
        <taxon>Coriobacterium</taxon>
    </lineage>
</organism>
<dbReference type="InterPro" id="IPR000843">
    <property type="entry name" value="HTH_LacI"/>
</dbReference>
<keyword evidence="6" id="KW-1185">Reference proteome</keyword>
<dbReference type="STRING" id="700015.Corgl_1618"/>
<dbReference type="GO" id="GO:0003700">
    <property type="term" value="F:DNA-binding transcription factor activity"/>
    <property type="evidence" value="ECO:0007669"/>
    <property type="project" value="TreeGrafter"/>
</dbReference>
<dbReference type="RefSeq" id="WP_013709459.1">
    <property type="nucleotide sequence ID" value="NC_015389.1"/>
</dbReference>
<dbReference type="AlphaFoldDB" id="F2N941"/>
<gene>
    <name evidence="5" type="ordered locus">Corgl_1618</name>
</gene>
<dbReference type="InterPro" id="IPR046335">
    <property type="entry name" value="LacI/GalR-like_sensor"/>
</dbReference>
<dbReference type="SUPFAM" id="SSF53822">
    <property type="entry name" value="Periplasmic binding protein-like I"/>
    <property type="match status" value="1"/>
</dbReference>
<protein>
    <submittedName>
        <fullName evidence="5">Transcriptional regulator, LacI family</fullName>
    </submittedName>
</protein>
<dbReference type="CDD" id="cd01392">
    <property type="entry name" value="HTH_LacI"/>
    <property type="match status" value="1"/>
</dbReference>
<accession>F2N941</accession>
<evidence type="ECO:0000256" key="3">
    <source>
        <dbReference type="ARBA" id="ARBA00023163"/>
    </source>
</evidence>
<keyword evidence="2" id="KW-0238">DNA-binding</keyword>
<dbReference type="InterPro" id="IPR010982">
    <property type="entry name" value="Lambda_DNA-bd_dom_sf"/>
</dbReference>
<sequence length="331" mass="35998">MTVTAKMIAEQLGLSPAAVSLALNNRPGVSAKTRAVVIETARSLGFDFSKLKFERIRSSSIELICYSKHQIFGTSFFSEMVSGIEEELRIRDYRFTIRQVSTYESVRAQIASIADAASGGVILLATEMNEIDLMPFAALDIPLVLLDTCISAGLDRVQINNREGSRIAVEYLSSRYGSFPGYLRSSARISNFEERLDGYLLALRLAGGSAESCIVHELGATVETARNDMLAIIDSGTELSSCYLSDFDDIAIGAIQAFAARGYRIPQDIGFIGFDNSQGATNAHPSLSTINVPAGYMGAIAARRLVEILNESEHHPIRIEIGVSLIRRESA</sequence>
<dbReference type="EMBL" id="CP002628">
    <property type="protein sequence ID" value="AEB07717.1"/>
    <property type="molecule type" value="Genomic_DNA"/>
</dbReference>
<evidence type="ECO:0000313" key="5">
    <source>
        <dbReference type="EMBL" id="AEB07717.1"/>
    </source>
</evidence>
<dbReference type="Gene3D" id="3.40.50.2300">
    <property type="match status" value="2"/>
</dbReference>
<name>F2N941_CORGP</name>
<dbReference type="Pfam" id="PF13377">
    <property type="entry name" value="Peripla_BP_3"/>
    <property type="match status" value="1"/>
</dbReference>
<dbReference type="Gene3D" id="1.10.260.40">
    <property type="entry name" value="lambda repressor-like DNA-binding domains"/>
    <property type="match status" value="1"/>
</dbReference>
<dbReference type="PROSITE" id="PS50932">
    <property type="entry name" value="HTH_LACI_2"/>
    <property type="match status" value="1"/>
</dbReference>
<evidence type="ECO:0000256" key="1">
    <source>
        <dbReference type="ARBA" id="ARBA00023015"/>
    </source>
</evidence>
<evidence type="ECO:0000313" key="6">
    <source>
        <dbReference type="Proteomes" id="UP000006851"/>
    </source>
</evidence>
<keyword evidence="1" id="KW-0805">Transcription regulation</keyword>
<dbReference type="InterPro" id="IPR028082">
    <property type="entry name" value="Peripla_BP_I"/>
</dbReference>
<proteinExistence type="predicted"/>
<evidence type="ECO:0000259" key="4">
    <source>
        <dbReference type="PROSITE" id="PS50932"/>
    </source>
</evidence>
<dbReference type="GO" id="GO:0000976">
    <property type="term" value="F:transcription cis-regulatory region binding"/>
    <property type="evidence" value="ECO:0007669"/>
    <property type="project" value="TreeGrafter"/>
</dbReference>